<dbReference type="InterPro" id="IPR032675">
    <property type="entry name" value="LRR_dom_sf"/>
</dbReference>
<dbReference type="InterPro" id="IPR027417">
    <property type="entry name" value="P-loop_NTPase"/>
</dbReference>
<dbReference type="Pfam" id="PF23247">
    <property type="entry name" value="LRR_RPS2"/>
    <property type="match status" value="4"/>
</dbReference>
<dbReference type="SUPFAM" id="SSF52047">
    <property type="entry name" value="RNI-like"/>
    <property type="match status" value="2"/>
</dbReference>
<evidence type="ECO:0000256" key="2">
    <source>
        <dbReference type="ARBA" id="ARBA00022614"/>
    </source>
</evidence>
<feature type="domain" description="Disease resistance protein At4g27190-like leucine-rich repeats" evidence="7">
    <location>
        <begin position="1331"/>
        <end position="1469"/>
    </location>
</feature>
<dbReference type="InterPro" id="IPR036388">
    <property type="entry name" value="WH-like_DNA-bd_sf"/>
</dbReference>
<dbReference type="PANTHER" id="PTHR33463">
    <property type="entry name" value="NB-ARC DOMAIN-CONTAINING PROTEIN-RELATED"/>
    <property type="match status" value="1"/>
</dbReference>
<evidence type="ECO:0000256" key="1">
    <source>
        <dbReference type="ARBA" id="ARBA00008894"/>
    </source>
</evidence>
<dbReference type="InterPro" id="IPR002182">
    <property type="entry name" value="NB-ARC"/>
</dbReference>
<gene>
    <name evidence="8" type="ORF">Din_008914</name>
</gene>
<feature type="domain" description="Disease resistance protein At4g27190-like leucine-rich repeats" evidence="7">
    <location>
        <begin position="755"/>
        <end position="884"/>
    </location>
</feature>
<evidence type="ECO:0000256" key="3">
    <source>
        <dbReference type="ARBA" id="ARBA00022737"/>
    </source>
</evidence>
<organism evidence="8">
    <name type="scientific">Davidia involucrata</name>
    <name type="common">Dove tree</name>
    <dbReference type="NCBI Taxonomy" id="16924"/>
    <lineage>
        <taxon>Eukaryota</taxon>
        <taxon>Viridiplantae</taxon>
        <taxon>Streptophyta</taxon>
        <taxon>Embryophyta</taxon>
        <taxon>Tracheophyta</taxon>
        <taxon>Spermatophyta</taxon>
        <taxon>Magnoliopsida</taxon>
        <taxon>eudicotyledons</taxon>
        <taxon>Gunneridae</taxon>
        <taxon>Pentapetalae</taxon>
        <taxon>asterids</taxon>
        <taxon>Cornales</taxon>
        <taxon>Nyssaceae</taxon>
        <taxon>Davidia</taxon>
    </lineage>
</organism>
<keyword evidence="4" id="KW-0611">Plant defense</keyword>
<keyword evidence="2" id="KW-0433">Leucine-rich repeat</keyword>
<dbReference type="GO" id="GO:0043531">
    <property type="term" value="F:ADP binding"/>
    <property type="evidence" value="ECO:0007669"/>
    <property type="project" value="InterPro"/>
</dbReference>
<comment type="similarity">
    <text evidence="1">Belongs to the disease resistance NB-LRR family.</text>
</comment>
<reference evidence="8" key="1">
    <citation type="submission" date="2019-08" db="EMBL/GenBank/DDBJ databases">
        <title>Reference gene set and small RNA set construction with multiple tissues from Davidia involucrata Baill.</title>
        <authorList>
            <person name="Yang H."/>
            <person name="Zhou C."/>
            <person name="Li G."/>
            <person name="Wang J."/>
            <person name="Gao P."/>
            <person name="Wang M."/>
            <person name="Wang R."/>
            <person name="Zhao Y."/>
        </authorList>
    </citation>
    <scope>NUCLEOTIDE SEQUENCE</scope>
    <source>
        <tissue evidence="8">Mixed with DoveR01_LX</tissue>
    </source>
</reference>
<feature type="domain" description="NB-ARC" evidence="6">
    <location>
        <begin position="162"/>
        <end position="324"/>
    </location>
</feature>
<dbReference type="InterPro" id="IPR050905">
    <property type="entry name" value="Plant_NBS-LRR"/>
</dbReference>
<feature type="domain" description="Disease resistance protein At4g27190-like leucine-rich repeats" evidence="7">
    <location>
        <begin position="957"/>
        <end position="1061"/>
    </location>
</feature>
<keyword evidence="3" id="KW-0677">Repeat</keyword>
<feature type="domain" description="Disease resistance protein At4g27190-like leucine-rich repeats" evidence="7">
    <location>
        <begin position="1100"/>
        <end position="1204"/>
    </location>
</feature>
<dbReference type="SUPFAM" id="SSF52540">
    <property type="entry name" value="P-loop containing nucleoside triphosphate hydrolases"/>
    <property type="match status" value="1"/>
</dbReference>
<dbReference type="Gene3D" id="3.40.50.300">
    <property type="entry name" value="P-loop containing nucleotide triphosphate hydrolases"/>
    <property type="match status" value="1"/>
</dbReference>
<dbReference type="GO" id="GO:0006952">
    <property type="term" value="P:defense response"/>
    <property type="evidence" value="ECO:0007669"/>
    <property type="project" value="UniProtKB-KW"/>
</dbReference>
<keyword evidence="5" id="KW-0067">ATP-binding</keyword>
<dbReference type="Gene3D" id="1.10.8.430">
    <property type="entry name" value="Helical domain of apoptotic protease-activating factors"/>
    <property type="match status" value="1"/>
</dbReference>
<dbReference type="PRINTS" id="PR00364">
    <property type="entry name" value="DISEASERSIST"/>
</dbReference>
<evidence type="ECO:0000256" key="5">
    <source>
        <dbReference type="ARBA" id="ARBA00022840"/>
    </source>
</evidence>
<dbReference type="Gene3D" id="3.80.10.10">
    <property type="entry name" value="Ribonuclease Inhibitor"/>
    <property type="match status" value="3"/>
</dbReference>
<dbReference type="SUPFAM" id="SSF52058">
    <property type="entry name" value="L domain-like"/>
    <property type="match status" value="1"/>
</dbReference>
<sequence>MAMDFVVSIAAKIGEYLVAPIGRQLGYLIYYDNNIAGLRNQVEKLKELQVGVQLLVGGAERNGEVILPNVKGWLTRANGFIEDSEKFFNDEVKANQKCFGGWSCPDLKSRHQVSREAKKKTLDVDPFLSEGKFDVVSSPAPPPKLGSTLTKDLEVFESRTSILNQIMKALKDDNVRVIGVYGMGGIGKTTLVQNVAKQAEESKLFDQIVMAVVSQTPNVRQMQGEIADKLGLQFKEETESGRARRLSERFKNEKRILVILDDMWTGLNLEDIGIPCGNDHNGCKILLTSRDQDVCRKMNTQAYFPVEVLSPSEAWNLFKRTAGDEVDLPNLHPIATEVAKECAGLPIAIVTVAAALKGKDYQVWSDALQQFKNYAPKNIKGMHANVYSKLRWSYDFLEGEELKSCFLLSCIFPEDYNIRIEDLVRYGMGLRLFKYIRTLEEARIRVHALVDNLKACCLLLDGKMEGYIRMHDVIRDFGLSVASEGEHALLVRVATGLEEWPEHETSAHHTAIALLQNQFHELPDGLDYPKLNLLLLLDNSHSLKIPDTFFAGTKALRVLDMTHIPIPSLPPSIQCLKNLQTLCLDHCKLREISISLIGELKDKLEILSFWDSDIEELPREIGQLAHLRLLDFTDCEKLKVIPSGVISSLSRLEDLYMRNSFKNWEVEDQKTGKRNAGLDDLKSLSHLSVLEMHIPHVKLCPKDLLFGNLIKFKISIGSDFQDYEQRSINPFPRTLKLKLDQSITLYSELNMLLKRAECLILEEMEDLEKVLFDSNKEGFSSLKWLKVNRCHGYEYLINTMVGWMPHSVFPILEYLELNGMHNLKEIFHLPVGFFNELRKDSAGYGCLKNLRMVKVSSCDKLKNLFSQYTARDLGKLHEMSVSSCISLEEIFANDGEAAAIASSSSMGEIVFQNLNSLTLENLPNLIAFFPQQDRDSWSSDASTHPPLFNRKVVFPTLEKLELYSLDKVKEIWHRQLPAENLKNLKQLDINKCGGLRNLFPRSASEGLIQLEELKIESCVIMKEIVANERGEEEKKATDVIVFPQLRTLKLIELPELVSVYQGINYTSKTLTIEGKMEQQGNLGAITQPPLFNEKVLFPLLEELTLSGLNKVKEIWHRQLALENCCRLRVLKIKDCHNLITIIPSNLRQWLQNLEELYVEDCDLVEEVCEFEGLVVVDQEHEIATLPKIRELTLRTLPRLRNIFSPSASKGLVQLQKLEIDSCQMIEEIVATKREEEEEAINTIVFSKLRTLLLKNLPEFVGIYTLKWPSLEELTIASCPKMRTFPSSKYLDMKEVKASDGQFEGKMDEEGNLVGTTQVPPFFSKKVLLPTLKELRIYGQESLKEIWPNQFPADQSFSQLRVLDVEKCDKLLTVVPSNLLRRLPNLEELSVKECESVEANNVLLSQLRKLTLHNLPKLVEMWWNKDCNGILSSPNLSDLEIRGCDSLRNIFLPSVAKGFVHLKELRIFNCLNMEVVVAKEEQGQDSGDKLVFPTVRILRLRNLPKLRSFYSGNLTFEWPSLEILELYDCPNMHTFSSGLLITPNLSDICVDGEWLWKGDLNSTIQNLFKVKY</sequence>
<dbReference type="PANTHER" id="PTHR33463:SF198">
    <property type="entry name" value="RPP4C3"/>
    <property type="match status" value="1"/>
</dbReference>
<keyword evidence="5" id="KW-0547">Nucleotide-binding</keyword>
<proteinExistence type="inferred from homology"/>
<dbReference type="InterPro" id="IPR057135">
    <property type="entry name" value="At4g27190-like_LRR"/>
</dbReference>
<dbReference type="Gene3D" id="1.10.10.10">
    <property type="entry name" value="Winged helix-like DNA-binding domain superfamily/Winged helix DNA-binding domain"/>
    <property type="match status" value="1"/>
</dbReference>
<evidence type="ECO:0000313" key="8">
    <source>
        <dbReference type="EMBL" id="MPA39473.1"/>
    </source>
</evidence>
<dbReference type="EMBL" id="GHES01008914">
    <property type="protein sequence ID" value="MPA39473.1"/>
    <property type="molecule type" value="Transcribed_RNA"/>
</dbReference>
<evidence type="ECO:0000259" key="6">
    <source>
        <dbReference type="Pfam" id="PF00931"/>
    </source>
</evidence>
<dbReference type="InterPro" id="IPR042197">
    <property type="entry name" value="Apaf_helical"/>
</dbReference>
<dbReference type="GO" id="GO:0005524">
    <property type="term" value="F:ATP binding"/>
    <property type="evidence" value="ECO:0007669"/>
    <property type="project" value="UniProtKB-KW"/>
</dbReference>
<name>A0A5B6Z8R0_DAVIN</name>
<dbReference type="FunFam" id="3.40.50.300:FF:001091">
    <property type="entry name" value="Probable disease resistance protein At1g61300"/>
    <property type="match status" value="1"/>
</dbReference>
<evidence type="ECO:0000256" key="4">
    <source>
        <dbReference type="ARBA" id="ARBA00022821"/>
    </source>
</evidence>
<protein>
    <submittedName>
        <fullName evidence="8">Uncharacterized protein</fullName>
    </submittedName>
</protein>
<accession>A0A5B6Z8R0</accession>
<evidence type="ECO:0000259" key="7">
    <source>
        <dbReference type="Pfam" id="PF23247"/>
    </source>
</evidence>
<dbReference type="Pfam" id="PF00931">
    <property type="entry name" value="NB-ARC"/>
    <property type="match status" value="1"/>
</dbReference>